<accession>Q8I9N1</accession>
<feature type="chain" id="PRO_5004309985" description="chitinase" evidence="9">
    <location>
        <begin position="22"/>
        <end position="350"/>
    </location>
</feature>
<evidence type="ECO:0000256" key="5">
    <source>
        <dbReference type="ARBA" id="ARBA00022737"/>
    </source>
</evidence>
<dbReference type="InterPro" id="IPR002557">
    <property type="entry name" value="Chitin-bd_dom"/>
</dbReference>
<feature type="domain" description="Ig-like" evidence="10">
    <location>
        <begin position="154"/>
        <end position="267"/>
    </location>
</feature>
<dbReference type="CAZy" id="CBM14">
    <property type="family name" value="Carbohydrate-Binding Module Family 14"/>
</dbReference>
<dbReference type="InterPro" id="IPR036508">
    <property type="entry name" value="Chitin-bd_dom_sf"/>
</dbReference>
<dbReference type="SMART" id="SM00494">
    <property type="entry name" value="ChtBD2"/>
    <property type="match status" value="1"/>
</dbReference>
<dbReference type="PANTHER" id="PTHR23301:SF0">
    <property type="entry name" value="CHITIN-BINDING TYPE-2 DOMAIN-CONTAINING PROTEIN-RELATED"/>
    <property type="match status" value="1"/>
</dbReference>
<dbReference type="GO" id="GO:0008061">
    <property type="term" value="F:chitin binding"/>
    <property type="evidence" value="ECO:0007669"/>
    <property type="project" value="UniProtKB-KW"/>
</dbReference>
<evidence type="ECO:0000256" key="2">
    <source>
        <dbReference type="ARBA" id="ARBA00012729"/>
    </source>
</evidence>
<evidence type="ECO:0000256" key="9">
    <source>
        <dbReference type="SAM" id="SignalP"/>
    </source>
</evidence>
<dbReference type="SMART" id="SM00409">
    <property type="entry name" value="IG"/>
    <property type="match status" value="2"/>
</dbReference>
<dbReference type="InterPro" id="IPR036179">
    <property type="entry name" value="Ig-like_dom_sf"/>
</dbReference>
<name>Q8I9N1_BRAFL</name>
<gene>
    <name evidence="12" type="primary">VCBP2</name>
</gene>
<keyword evidence="8" id="KW-0325">Glycoprotein</keyword>
<evidence type="ECO:0000313" key="12">
    <source>
        <dbReference type="EMBL" id="AAN62849.1"/>
    </source>
</evidence>
<dbReference type="PROSITE" id="PS50835">
    <property type="entry name" value="IG_LIKE"/>
    <property type="match status" value="2"/>
</dbReference>
<dbReference type="GO" id="GO:0008843">
    <property type="term" value="F:endochitinase activity"/>
    <property type="evidence" value="ECO:0007669"/>
    <property type="project" value="UniProtKB-EC"/>
</dbReference>
<keyword evidence="6" id="KW-0624">Polysaccharide degradation</keyword>
<evidence type="ECO:0000259" key="10">
    <source>
        <dbReference type="PROSITE" id="PS50835"/>
    </source>
</evidence>
<keyword evidence="6" id="KW-0119">Carbohydrate metabolism</keyword>
<dbReference type="PROSITE" id="PS50940">
    <property type="entry name" value="CHIT_BIND_II"/>
    <property type="match status" value="1"/>
</dbReference>
<evidence type="ECO:0000256" key="7">
    <source>
        <dbReference type="ARBA" id="ARBA00023157"/>
    </source>
</evidence>
<keyword evidence="4 9" id="KW-0732">Signal</keyword>
<protein>
    <recommendedName>
        <fullName evidence="2">chitinase</fullName>
        <ecNumber evidence="2">3.2.1.14</ecNumber>
    </recommendedName>
</protein>
<dbReference type="InterPro" id="IPR003599">
    <property type="entry name" value="Ig_sub"/>
</dbReference>
<dbReference type="SUPFAM" id="SSF57625">
    <property type="entry name" value="Invertebrate chitin-binding proteins"/>
    <property type="match status" value="1"/>
</dbReference>
<feature type="signal peptide" evidence="9">
    <location>
        <begin position="1"/>
        <end position="21"/>
    </location>
</feature>
<organism evidence="12">
    <name type="scientific">Branchiostoma floridae</name>
    <name type="common">Florida lancelet</name>
    <name type="synonym">Amphioxus</name>
    <dbReference type="NCBI Taxonomy" id="7739"/>
    <lineage>
        <taxon>Eukaryota</taxon>
        <taxon>Metazoa</taxon>
        <taxon>Chordata</taxon>
        <taxon>Cephalochordata</taxon>
        <taxon>Leptocardii</taxon>
        <taxon>Amphioxiformes</taxon>
        <taxon>Branchiostomatidae</taxon>
        <taxon>Branchiostoma</taxon>
    </lineage>
</organism>
<dbReference type="PANTHER" id="PTHR23301">
    <property type="entry name" value="CHITIN BINDING PERITROPHIN-A"/>
    <property type="match status" value="1"/>
</dbReference>
<dbReference type="Gene3D" id="2.60.40.10">
    <property type="entry name" value="Immunoglobulins"/>
    <property type="match status" value="2"/>
</dbReference>
<dbReference type="GO" id="GO:0005576">
    <property type="term" value="C:extracellular region"/>
    <property type="evidence" value="ECO:0007669"/>
    <property type="project" value="InterPro"/>
</dbReference>
<evidence type="ECO:0000256" key="1">
    <source>
        <dbReference type="ARBA" id="ARBA00000822"/>
    </source>
</evidence>
<dbReference type="InterPro" id="IPR051940">
    <property type="entry name" value="Chitin_bind-dev_reg"/>
</dbReference>
<reference evidence="12" key="1">
    <citation type="journal article" date="2002" name="Nat. Immunol.">
        <title>Identification of diversified genes that contain immunoglobulin-like variable regions in a protochordate.</title>
        <authorList>
            <person name="Cannon J.P."/>
            <person name="Haire R.N."/>
            <person name="Litman G.W."/>
        </authorList>
    </citation>
    <scope>NUCLEOTIDE SEQUENCE</scope>
</reference>
<feature type="domain" description="Ig-like" evidence="10">
    <location>
        <begin position="49"/>
        <end position="146"/>
    </location>
</feature>
<evidence type="ECO:0000256" key="8">
    <source>
        <dbReference type="ARBA" id="ARBA00023180"/>
    </source>
</evidence>
<comment type="catalytic activity">
    <reaction evidence="1">
        <text>Random endo-hydrolysis of N-acetyl-beta-D-glucosaminide (1-&gt;4)-beta-linkages in chitin and chitodextrins.</text>
        <dbReference type="EC" id="3.2.1.14"/>
    </reaction>
</comment>
<evidence type="ECO:0000256" key="3">
    <source>
        <dbReference type="ARBA" id="ARBA00022669"/>
    </source>
</evidence>
<dbReference type="Gene3D" id="2.170.140.10">
    <property type="entry name" value="Chitin binding domain"/>
    <property type="match status" value="1"/>
</dbReference>
<dbReference type="Pfam" id="PF07686">
    <property type="entry name" value="V-set"/>
    <property type="match status" value="1"/>
</dbReference>
<dbReference type="InterPro" id="IPR007110">
    <property type="entry name" value="Ig-like_dom"/>
</dbReference>
<feature type="domain" description="Chitin-binding type-2" evidence="11">
    <location>
        <begin position="294"/>
        <end position="350"/>
    </location>
</feature>
<dbReference type="Pfam" id="PF01607">
    <property type="entry name" value="CBM_14"/>
    <property type="match status" value="1"/>
</dbReference>
<dbReference type="InterPro" id="IPR013783">
    <property type="entry name" value="Ig-like_fold"/>
</dbReference>
<dbReference type="InterPro" id="IPR013106">
    <property type="entry name" value="Ig_V-set"/>
</dbReference>
<keyword evidence="5" id="KW-0677">Repeat</keyword>
<evidence type="ECO:0000259" key="11">
    <source>
        <dbReference type="PROSITE" id="PS50940"/>
    </source>
</evidence>
<dbReference type="EC" id="3.2.1.14" evidence="2"/>
<keyword evidence="7" id="KW-1015">Disulfide bond</keyword>
<dbReference type="CDD" id="cd20963">
    <property type="entry name" value="IgV_VCBP"/>
    <property type="match status" value="1"/>
</dbReference>
<dbReference type="SUPFAM" id="SSF48726">
    <property type="entry name" value="Immunoglobulin"/>
    <property type="match status" value="2"/>
</dbReference>
<keyword evidence="3" id="KW-0147">Chitin-binding</keyword>
<evidence type="ECO:0000256" key="6">
    <source>
        <dbReference type="ARBA" id="ARBA00023024"/>
    </source>
</evidence>
<proteinExistence type="evidence at transcript level"/>
<dbReference type="AlphaFoldDB" id="Q8I9N1"/>
<dbReference type="GO" id="GO:0006032">
    <property type="term" value="P:chitin catabolic process"/>
    <property type="evidence" value="ECO:0007669"/>
    <property type="project" value="UniProtKB-KW"/>
</dbReference>
<dbReference type="EMBL" id="AF520473">
    <property type="protein sequence ID" value="AAN62849.1"/>
    <property type="molecule type" value="mRNA"/>
</dbReference>
<keyword evidence="6" id="KW-0146">Chitin degradation</keyword>
<sequence length="350" mass="38962">MLGLLVAISAVACFESSYADAVSITNVTAPYRGSWVMIWNTWWDPTWVNRVEIGCEYTISPAPATPPTITWLKGSFTDRQVIYKLTSSGEVYVHPEYAGRVSVPSRTHPTLVLTDSKFDDWGRYWCRVTNEEQSDDFGTDEESRLFWFKSGYDPARGSHYSFVQVDKTPVRVKTGGTAKLHCEGWGGKSASIVWFKGPSCTQDGNCNVYEMVINKTAVEHFSPDPGTVNVSPNYAGRASLGANNMGYTLDLTITDIRPADVGRYWCTNDWPLYFRNEVQSRDSQSVVVLLDDEAPSCDGKADGMYQDPGDCSRYYTCSGGWLYGPVPCISGLFFNEALQVCDWPNNVACV</sequence>
<evidence type="ECO:0000256" key="4">
    <source>
        <dbReference type="ARBA" id="ARBA00022729"/>
    </source>
</evidence>